<dbReference type="GO" id="GO:0051301">
    <property type="term" value="P:cell division"/>
    <property type="evidence" value="ECO:0007669"/>
    <property type="project" value="InterPro"/>
</dbReference>
<evidence type="ECO:0000313" key="2">
    <source>
        <dbReference type="EMBL" id="AFZ79193.1"/>
    </source>
</evidence>
<dbReference type="KEGG" id="beq:BEWA_020390"/>
<dbReference type="GeneID" id="15806762"/>
<dbReference type="Gene3D" id="1.10.10.1890">
    <property type="entry name" value="Ska1 microtubule binding domain-like"/>
    <property type="match status" value="1"/>
</dbReference>
<dbReference type="Proteomes" id="UP000031512">
    <property type="component" value="Chromosome 1"/>
</dbReference>
<gene>
    <name evidence="2" type="ORF">BEWA_020390</name>
</gene>
<dbReference type="eggNOG" id="KOG1297">
    <property type="taxonomic scope" value="Eukaryota"/>
</dbReference>
<dbReference type="GO" id="GO:0007059">
    <property type="term" value="P:chromosome segregation"/>
    <property type="evidence" value="ECO:0007669"/>
    <property type="project" value="InterPro"/>
</dbReference>
<evidence type="ECO:0000313" key="3">
    <source>
        <dbReference type="Proteomes" id="UP000031512"/>
    </source>
</evidence>
<protein>
    <recommendedName>
        <fullName evidence="4">Spindle and kinetochore-associated protein 2</fullName>
    </recommendedName>
</protein>
<dbReference type="GO" id="GO:0005876">
    <property type="term" value="C:spindle microtubule"/>
    <property type="evidence" value="ECO:0007669"/>
    <property type="project" value="InterPro"/>
</dbReference>
<name>L0AVB8_THEEQ</name>
<evidence type="ECO:0008006" key="4">
    <source>
        <dbReference type="Google" id="ProtNLM"/>
    </source>
</evidence>
<dbReference type="AlphaFoldDB" id="L0AVB8"/>
<evidence type="ECO:0000256" key="1">
    <source>
        <dbReference type="SAM" id="Coils"/>
    </source>
</evidence>
<proteinExistence type="predicted"/>
<dbReference type="Pfam" id="PF11362">
    <property type="entry name" value="DUF3161"/>
    <property type="match status" value="1"/>
</dbReference>
<dbReference type="GO" id="GO:0000278">
    <property type="term" value="P:mitotic cell cycle"/>
    <property type="evidence" value="ECO:0007669"/>
    <property type="project" value="TreeGrafter"/>
</dbReference>
<dbReference type="Gene3D" id="6.10.250.1380">
    <property type="match status" value="1"/>
</dbReference>
<dbReference type="OrthoDB" id="193920at2759"/>
<dbReference type="RefSeq" id="XP_004828859.1">
    <property type="nucleotide sequence ID" value="XM_004828802.1"/>
</dbReference>
<organism evidence="2 3">
    <name type="scientific">Theileria equi strain WA</name>
    <dbReference type="NCBI Taxonomy" id="1537102"/>
    <lineage>
        <taxon>Eukaryota</taxon>
        <taxon>Sar</taxon>
        <taxon>Alveolata</taxon>
        <taxon>Apicomplexa</taxon>
        <taxon>Aconoidasida</taxon>
        <taxon>Piroplasmida</taxon>
        <taxon>Theileriidae</taxon>
        <taxon>Theileria</taxon>
    </lineage>
</organism>
<dbReference type="PANTHER" id="PTHR32017:SF3">
    <property type="entry name" value="SPINDLE AND KINETOCHORE-ASSOCIATED PROTEIN 2"/>
    <property type="match status" value="1"/>
</dbReference>
<dbReference type="GO" id="GO:0000940">
    <property type="term" value="C:outer kinetochore"/>
    <property type="evidence" value="ECO:0007669"/>
    <property type="project" value="InterPro"/>
</dbReference>
<reference evidence="2 3" key="1">
    <citation type="journal article" date="2012" name="BMC Genomics">
        <title>Comparative genomic analysis and phylogenetic position of Theileria equi.</title>
        <authorList>
            <person name="Kappmeyer L.S."/>
            <person name="Thiagarajan M."/>
            <person name="Herndon D.R."/>
            <person name="Ramsay J.D."/>
            <person name="Caler E."/>
            <person name="Djikeng A."/>
            <person name="Gillespie J.J."/>
            <person name="Lau A.O."/>
            <person name="Roalson E.H."/>
            <person name="Silva J.C."/>
            <person name="Silva M.G."/>
            <person name="Suarez C.E."/>
            <person name="Ueti M.W."/>
            <person name="Nene V.M."/>
            <person name="Mealey R.H."/>
            <person name="Knowles D.P."/>
            <person name="Brayton K.A."/>
        </authorList>
    </citation>
    <scope>NUCLEOTIDE SEQUENCE [LARGE SCALE GENOMIC DNA]</scope>
    <source>
        <strain evidence="2 3">WA</strain>
    </source>
</reference>
<dbReference type="InterPro" id="IPR026762">
    <property type="entry name" value="Ska2"/>
</dbReference>
<dbReference type="PANTHER" id="PTHR32017">
    <property type="entry name" value="SPINDLE AND KINETOCHORE-ASSOCIATED PROTEIN 2"/>
    <property type="match status" value="1"/>
</dbReference>
<sequence>MDDSITFLQKKFEELENDLTLVEEKIKKELSHKYDAKVFDIHGHLLQTRGKVHKLFESITDLYSHKNELVNLLESQLVSSLTLRSIEKTVGCTIGADSESTEATARDLISSWKNIGSEEVKDLIQPVEPVKNDNVINTIQKPRVETEQQNIEFIPVSEEQFDSVPVLIKRRAKLEQVNQLLKHLFDIALKKNKCLPVRLKDLSEDGIQVYGQTGSSKIAILRYLKMVEVVNRDNTVQLLDSRFKGKPKRKLV</sequence>
<dbReference type="GO" id="GO:0008017">
    <property type="term" value="F:microtubule binding"/>
    <property type="evidence" value="ECO:0007669"/>
    <property type="project" value="InterPro"/>
</dbReference>
<dbReference type="EMBL" id="CP001669">
    <property type="protein sequence ID" value="AFZ79193.1"/>
    <property type="molecule type" value="Genomic_DNA"/>
</dbReference>
<dbReference type="InterPro" id="IPR042031">
    <property type="entry name" value="SKA1_MBD_sf"/>
</dbReference>
<accession>L0AVB8</accession>
<feature type="coiled-coil region" evidence="1">
    <location>
        <begin position="5"/>
        <end position="32"/>
    </location>
</feature>
<dbReference type="VEuPathDB" id="PiroplasmaDB:BEWA_020390"/>
<keyword evidence="3" id="KW-1185">Reference proteome</keyword>
<dbReference type="STRING" id="1537102.L0AVB8"/>
<keyword evidence="1" id="KW-0175">Coiled coil</keyword>